<keyword evidence="2 7" id="KW-0808">Transferase</keyword>
<evidence type="ECO:0000313" key="6">
    <source>
        <dbReference type="EMBL" id="XBH09022.1"/>
    </source>
</evidence>
<feature type="region of interest" description="Disordered" evidence="5">
    <location>
        <begin position="242"/>
        <end position="263"/>
    </location>
</feature>
<dbReference type="EC" id="2.3.1.-" evidence="7"/>
<dbReference type="RefSeq" id="WP_348266531.1">
    <property type="nucleotide sequence ID" value="NZ_CP121194.1"/>
</dbReference>
<dbReference type="Gene3D" id="2.160.10.10">
    <property type="entry name" value="Hexapeptide repeat proteins"/>
    <property type="match status" value="1"/>
</dbReference>
<accession>A0AAU7CTT4</accession>
<keyword evidence="3" id="KW-0677">Repeat</keyword>
<evidence type="ECO:0000256" key="3">
    <source>
        <dbReference type="ARBA" id="ARBA00022737"/>
    </source>
</evidence>
<name>A0AAU7D5U0_9BACT</name>
<dbReference type="KEGG" id="epl:P4G45_11025"/>
<keyword evidence="4 7" id="KW-0012">Acyltransferase</keyword>
<evidence type="ECO:0000313" key="7">
    <source>
        <dbReference type="EMBL" id="XBH12226.1"/>
    </source>
</evidence>
<evidence type="ECO:0000256" key="4">
    <source>
        <dbReference type="ARBA" id="ARBA00023315"/>
    </source>
</evidence>
<dbReference type="Pfam" id="PF14602">
    <property type="entry name" value="Hexapep_2"/>
    <property type="match status" value="1"/>
</dbReference>
<evidence type="ECO:0000256" key="2">
    <source>
        <dbReference type="ARBA" id="ARBA00022679"/>
    </source>
</evidence>
<dbReference type="InterPro" id="IPR001451">
    <property type="entry name" value="Hexapep"/>
</dbReference>
<feature type="compositionally biased region" description="Polar residues" evidence="5">
    <location>
        <begin position="252"/>
        <end position="263"/>
    </location>
</feature>
<dbReference type="SUPFAM" id="SSF51161">
    <property type="entry name" value="Trimeric LpxA-like enzymes"/>
    <property type="match status" value="1"/>
</dbReference>
<evidence type="ECO:0000256" key="1">
    <source>
        <dbReference type="ARBA" id="ARBA00007274"/>
    </source>
</evidence>
<accession>A0AAU7D5U0</accession>
<organism evidence="7">
    <name type="scientific">Edaphobacter paludis</name>
    <dbReference type="NCBI Taxonomy" id="3035702"/>
    <lineage>
        <taxon>Bacteria</taxon>
        <taxon>Pseudomonadati</taxon>
        <taxon>Acidobacteriota</taxon>
        <taxon>Terriglobia</taxon>
        <taxon>Terriglobales</taxon>
        <taxon>Acidobacteriaceae</taxon>
        <taxon>Edaphobacter</taxon>
    </lineage>
</organism>
<evidence type="ECO:0000256" key="5">
    <source>
        <dbReference type="SAM" id="MobiDB-lite"/>
    </source>
</evidence>
<dbReference type="InterPro" id="IPR050179">
    <property type="entry name" value="Trans_hexapeptide_repeat"/>
</dbReference>
<sequence length="263" mass="28625">MLAEREHENLTRGRSVPAVFGSARLVDDPDWEWEFAAHLKRSHTVLELLAMFSRYRNDEGPLESQLRRILFRAMCQSVGHALQIGPGVVVKHPESMVFGDGVFIGAQAMIQGRYDGTCRIGNHVWIGPQAYFDARNLVLEDYVGWGPGAKVLGSSHTALPVDVPIISTELRIEPVVIGYGADIGTNATILPGVHVGAHSIIGAGAVVTEDVPEYAVVAGVPARLIRRRKDICSSELEVDTTSQERLADDGQLATTRSSYKGTE</sequence>
<dbReference type="PANTHER" id="PTHR43300">
    <property type="entry name" value="ACETYLTRANSFERASE"/>
    <property type="match status" value="1"/>
</dbReference>
<gene>
    <name evidence="6" type="ORF">P4G45_11025</name>
    <name evidence="7" type="ORF">P8936_10970</name>
</gene>
<proteinExistence type="inferred from homology"/>
<protein>
    <submittedName>
        <fullName evidence="7">Acyltransferase</fullName>
        <ecNumber evidence="7">2.3.1.-</ecNumber>
    </submittedName>
</protein>
<dbReference type="CDD" id="cd04647">
    <property type="entry name" value="LbH_MAT_like"/>
    <property type="match status" value="1"/>
</dbReference>
<dbReference type="EMBL" id="CP121194">
    <property type="protein sequence ID" value="XBH09022.1"/>
    <property type="molecule type" value="Genomic_DNA"/>
</dbReference>
<comment type="similarity">
    <text evidence="1">Belongs to the transferase hexapeptide repeat family.</text>
</comment>
<reference evidence="7" key="1">
    <citation type="submission" date="2023-03" db="EMBL/GenBank/DDBJ databases">
        <title>Edaphobacter sp.</title>
        <authorList>
            <person name="Huber K.J."/>
            <person name="Papendorf J."/>
            <person name="Pilke C."/>
            <person name="Bunk B."/>
            <person name="Sproeer C."/>
            <person name="Pester M."/>
        </authorList>
    </citation>
    <scope>NUCLEOTIDE SEQUENCE</scope>
    <source>
        <strain evidence="6">DSM 109919</strain>
        <strain evidence="7">DSM 109920</strain>
    </source>
</reference>
<dbReference type="InterPro" id="IPR011004">
    <property type="entry name" value="Trimer_LpxA-like_sf"/>
</dbReference>
<dbReference type="GO" id="GO:0016746">
    <property type="term" value="F:acyltransferase activity"/>
    <property type="evidence" value="ECO:0007669"/>
    <property type="project" value="UniProtKB-KW"/>
</dbReference>
<dbReference type="PROSITE" id="PS00101">
    <property type="entry name" value="HEXAPEP_TRANSFERASES"/>
    <property type="match status" value="1"/>
</dbReference>
<dbReference type="InterPro" id="IPR018357">
    <property type="entry name" value="Hexapep_transf_CS"/>
</dbReference>
<dbReference type="EMBL" id="CP121195">
    <property type="protein sequence ID" value="XBH12226.1"/>
    <property type="molecule type" value="Genomic_DNA"/>
</dbReference>
<dbReference type="AlphaFoldDB" id="A0AAU7D5U0"/>